<name>A0A8J9VLM6_9NEOP</name>
<sequence length="309" mass="36362">MHIVGQHPFYQTTEEDRLLIRKELGFKDSILQEDIDAIIEWFQKQPHLAHAPIDRDYVEKILISTKGSQEKAKRKIDNFYKYRSLAPELVQQRIQDLDDPNYDPWITYRQAAMLKLYNGKRISVFKLTEPNASKVIIDVMLKNTVMLGDLRLKYDYMLGDIWIFDLQNASIGHLLQFNLLTFQKFVNIIQDGVGFRIYEIHVINATSFSQAFLNFVKQFVKPKIVGRMVVHRTIEELQAHIPKTYLPKDYGGEQPSLDEFKELYLREIRKGPTKDCLIEYCQLISDEKNRPGDFEEEYLVGSFKKLEFD</sequence>
<dbReference type="GO" id="GO:0016020">
    <property type="term" value="C:membrane"/>
    <property type="evidence" value="ECO:0007669"/>
    <property type="project" value="TreeGrafter"/>
</dbReference>
<dbReference type="AlphaFoldDB" id="A0A8J9VLM6"/>
<evidence type="ECO:0000313" key="2">
    <source>
        <dbReference type="EMBL" id="CAH0713622.1"/>
    </source>
</evidence>
<dbReference type="PRINTS" id="PR00180">
    <property type="entry name" value="CRETINALDHBP"/>
</dbReference>
<dbReference type="CDD" id="cd00170">
    <property type="entry name" value="SEC14"/>
    <property type="match status" value="1"/>
</dbReference>
<dbReference type="PANTHER" id="PTHR10174">
    <property type="entry name" value="ALPHA-TOCOPHEROL TRANSFER PROTEIN-RELATED"/>
    <property type="match status" value="1"/>
</dbReference>
<accession>A0A8J9VLM6</accession>
<dbReference type="InterPro" id="IPR001251">
    <property type="entry name" value="CRAL-TRIO_dom"/>
</dbReference>
<dbReference type="EMBL" id="OV170221">
    <property type="protein sequence ID" value="CAH0713622.1"/>
    <property type="molecule type" value="Genomic_DNA"/>
</dbReference>
<dbReference type="SUPFAM" id="SSF46938">
    <property type="entry name" value="CRAL/TRIO N-terminal domain"/>
    <property type="match status" value="1"/>
</dbReference>
<evidence type="ECO:0000313" key="3">
    <source>
        <dbReference type="Proteomes" id="UP000838878"/>
    </source>
</evidence>
<evidence type="ECO:0000259" key="1">
    <source>
        <dbReference type="SMART" id="SM00516"/>
    </source>
</evidence>
<feature type="domain" description="CRAL-TRIO" evidence="1">
    <location>
        <begin position="107"/>
        <end position="255"/>
    </location>
</feature>
<dbReference type="GO" id="GO:1902936">
    <property type="term" value="F:phosphatidylinositol bisphosphate binding"/>
    <property type="evidence" value="ECO:0007669"/>
    <property type="project" value="TreeGrafter"/>
</dbReference>
<dbReference type="PANTHER" id="PTHR10174:SF222">
    <property type="entry name" value="GH10083P-RELATED"/>
    <property type="match status" value="1"/>
</dbReference>
<organism evidence="2 3">
    <name type="scientific">Brenthis ino</name>
    <name type="common">lesser marbled fritillary</name>
    <dbReference type="NCBI Taxonomy" id="405034"/>
    <lineage>
        <taxon>Eukaryota</taxon>
        <taxon>Metazoa</taxon>
        <taxon>Ecdysozoa</taxon>
        <taxon>Arthropoda</taxon>
        <taxon>Hexapoda</taxon>
        <taxon>Insecta</taxon>
        <taxon>Pterygota</taxon>
        <taxon>Neoptera</taxon>
        <taxon>Endopterygota</taxon>
        <taxon>Lepidoptera</taxon>
        <taxon>Glossata</taxon>
        <taxon>Ditrysia</taxon>
        <taxon>Papilionoidea</taxon>
        <taxon>Nymphalidae</taxon>
        <taxon>Heliconiinae</taxon>
        <taxon>Argynnini</taxon>
        <taxon>Brenthis</taxon>
    </lineage>
</organism>
<dbReference type="Gene3D" id="3.40.525.10">
    <property type="entry name" value="CRAL-TRIO lipid binding domain"/>
    <property type="match status" value="1"/>
</dbReference>
<dbReference type="SMART" id="SM00516">
    <property type="entry name" value="SEC14"/>
    <property type="match status" value="1"/>
</dbReference>
<dbReference type="Pfam" id="PF00650">
    <property type="entry name" value="CRAL_TRIO"/>
    <property type="match status" value="1"/>
</dbReference>
<proteinExistence type="predicted"/>
<gene>
    <name evidence="2" type="ORF">BINO364_LOCUS766</name>
</gene>
<protein>
    <recommendedName>
        <fullName evidence="1">CRAL-TRIO domain-containing protein</fullName>
    </recommendedName>
</protein>
<dbReference type="OrthoDB" id="7110615at2759"/>
<dbReference type="SUPFAM" id="SSF52087">
    <property type="entry name" value="CRAL/TRIO domain"/>
    <property type="match status" value="1"/>
</dbReference>
<keyword evidence="3" id="KW-1185">Reference proteome</keyword>
<dbReference type="Proteomes" id="UP000838878">
    <property type="component" value="Chromosome 1"/>
</dbReference>
<dbReference type="InterPro" id="IPR036273">
    <property type="entry name" value="CRAL/TRIO_N_dom_sf"/>
</dbReference>
<feature type="non-terminal residue" evidence="2">
    <location>
        <position position="309"/>
    </location>
</feature>
<reference evidence="2" key="1">
    <citation type="submission" date="2021-12" db="EMBL/GenBank/DDBJ databases">
        <authorList>
            <person name="Martin H S."/>
        </authorList>
    </citation>
    <scope>NUCLEOTIDE SEQUENCE</scope>
</reference>
<dbReference type="InterPro" id="IPR036865">
    <property type="entry name" value="CRAL-TRIO_dom_sf"/>
</dbReference>